<keyword evidence="1" id="KW-1133">Transmembrane helix</keyword>
<name>A0ABR2VKA9_9FUNG</name>
<dbReference type="PANTHER" id="PTHR10590">
    <property type="entry name" value="SODIUM/NUCLEOSIDE COTRANSPORTER"/>
    <property type="match status" value="1"/>
</dbReference>
<dbReference type="InterPro" id="IPR008276">
    <property type="entry name" value="C_nuclsd_transpt"/>
</dbReference>
<keyword evidence="1" id="KW-0472">Membrane</keyword>
<feature type="transmembrane region" description="Helical" evidence="1">
    <location>
        <begin position="127"/>
        <end position="145"/>
    </location>
</feature>
<dbReference type="InterPro" id="IPR002668">
    <property type="entry name" value="CNT_N_dom"/>
</dbReference>
<comment type="caution">
    <text evidence="3">The sequence shown here is derived from an EMBL/GenBank/DDBJ whole genome shotgun (WGS) entry which is preliminary data.</text>
</comment>
<feature type="transmembrane region" description="Helical" evidence="1">
    <location>
        <begin position="239"/>
        <end position="263"/>
    </location>
</feature>
<feature type="domain" description="Concentrative nucleoside transporter N-terminal" evidence="2">
    <location>
        <begin position="163"/>
        <end position="234"/>
    </location>
</feature>
<accession>A0ABR2VKA9</accession>
<evidence type="ECO:0000259" key="2">
    <source>
        <dbReference type="Pfam" id="PF01773"/>
    </source>
</evidence>
<dbReference type="PANTHER" id="PTHR10590:SF4">
    <property type="entry name" value="SOLUTE CARRIER FAMILY 28 MEMBER 3"/>
    <property type="match status" value="1"/>
</dbReference>
<feature type="transmembrane region" description="Helical" evidence="1">
    <location>
        <begin position="54"/>
        <end position="74"/>
    </location>
</feature>
<evidence type="ECO:0000256" key="1">
    <source>
        <dbReference type="SAM" id="Phobius"/>
    </source>
</evidence>
<dbReference type="EMBL" id="JASJQH010010725">
    <property type="protein sequence ID" value="KAK9670779.1"/>
    <property type="molecule type" value="Genomic_DNA"/>
</dbReference>
<reference evidence="3 4" key="1">
    <citation type="submission" date="2023-04" db="EMBL/GenBank/DDBJ databases">
        <title>Genome of Basidiobolus ranarum AG-B5.</title>
        <authorList>
            <person name="Stajich J.E."/>
            <person name="Carter-House D."/>
            <person name="Gryganskyi A."/>
        </authorList>
    </citation>
    <scope>NUCLEOTIDE SEQUENCE [LARGE SCALE GENOMIC DNA]</scope>
    <source>
        <strain evidence="3 4">AG-B5</strain>
    </source>
</reference>
<dbReference type="Proteomes" id="UP001479436">
    <property type="component" value="Unassembled WGS sequence"/>
</dbReference>
<evidence type="ECO:0000313" key="4">
    <source>
        <dbReference type="Proteomes" id="UP001479436"/>
    </source>
</evidence>
<dbReference type="Pfam" id="PF01773">
    <property type="entry name" value="Nucleos_tra2_N"/>
    <property type="match status" value="1"/>
</dbReference>
<keyword evidence="4" id="KW-1185">Reference proteome</keyword>
<gene>
    <name evidence="3" type="ORF">K7432_017486</name>
</gene>
<organism evidence="3 4">
    <name type="scientific">Basidiobolus ranarum</name>
    <dbReference type="NCBI Taxonomy" id="34480"/>
    <lineage>
        <taxon>Eukaryota</taxon>
        <taxon>Fungi</taxon>
        <taxon>Fungi incertae sedis</taxon>
        <taxon>Zoopagomycota</taxon>
        <taxon>Entomophthoromycotina</taxon>
        <taxon>Basidiobolomycetes</taxon>
        <taxon>Basidiobolales</taxon>
        <taxon>Basidiobolaceae</taxon>
        <taxon>Basidiobolus</taxon>
    </lineage>
</organism>
<sequence>MSSQEVKDQIITAPASILPTTVHDTYIEEGEKNLKKMGCENPEEKPTFYQRFRLPIHIAAIMLYTGYMIATWILHGRKSLVPSLLWAFVSLKVMFYHVPTSVVSKPIGWVFSQLIRFAMRFSSRVRWIVSVVFTVAFIVGITLGLPVVKGHSTLTDRVRSLGGLCAFILLLYATSTDRKRIRWATVISGILLQFILGLFILKTSVGYDIFNWLSNLCTSLLEFSNIGLQFIVGDNAAKAAVFAATVLPAVLFFCAIVKIVYYFGVVPSQLSQPPHLSLAKVNPHYSFFLSWRQ</sequence>
<protein>
    <recommendedName>
        <fullName evidence="2">Concentrative nucleoside transporter N-terminal domain-containing protein</fullName>
    </recommendedName>
</protein>
<feature type="transmembrane region" description="Helical" evidence="1">
    <location>
        <begin position="157"/>
        <end position="174"/>
    </location>
</feature>
<proteinExistence type="predicted"/>
<feature type="transmembrane region" description="Helical" evidence="1">
    <location>
        <begin position="181"/>
        <end position="200"/>
    </location>
</feature>
<keyword evidence="1" id="KW-0812">Transmembrane</keyword>
<feature type="transmembrane region" description="Helical" evidence="1">
    <location>
        <begin position="94"/>
        <end position="115"/>
    </location>
</feature>
<evidence type="ECO:0000313" key="3">
    <source>
        <dbReference type="EMBL" id="KAK9670779.1"/>
    </source>
</evidence>